<reference evidence="2" key="1">
    <citation type="journal article" date="2023" name="G3 (Bethesda)">
        <title>Genome assembly and association tests identify interacting loci associated with vigor, precocity, and sex in interspecific pistachio rootstocks.</title>
        <authorList>
            <person name="Palmer W."/>
            <person name="Jacygrad E."/>
            <person name="Sagayaradj S."/>
            <person name="Cavanaugh K."/>
            <person name="Han R."/>
            <person name="Bertier L."/>
            <person name="Beede B."/>
            <person name="Kafkas S."/>
            <person name="Golino D."/>
            <person name="Preece J."/>
            <person name="Michelmore R."/>
        </authorList>
    </citation>
    <scope>NUCLEOTIDE SEQUENCE [LARGE SCALE GENOMIC DNA]</scope>
</reference>
<keyword evidence="2" id="KW-1185">Reference proteome</keyword>
<name>A0ACC0YBB8_9ROSI</name>
<dbReference type="EMBL" id="CM047743">
    <property type="protein sequence ID" value="KAJ0031736.1"/>
    <property type="molecule type" value="Genomic_DNA"/>
</dbReference>
<accession>A0ACC0YBB8</accession>
<proteinExistence type="predicted"/>
<comment type="caution">
    <text evidence="1">The sequence shown here is derived from an EMBL/GenBank/DDBJ whole genome shotgun (WGS) entry which is preliminary data.</text>
</comment>
<evidence type="ECO:0000313" key="1">
    <source>
        <dbReference type="EMBL" id="KAJ0031736.1"/>
    </source>
</evidence>
<dbReference type="Proteomes" id="UP001163603">
    <property type="component" value="Chromosome 8"/>
</dbReference>
<sequence>MSSPSELSLDCKPHSYSMLLKSFGDHADQTQKLEEVLIRLEEERFKIDGLKRELPLCMQLLTDAVEVSRQQLQAYRANQGPRPVLEEFIPLKNCSSENSDKSPTISDKANWMTTAQLWSQTGNETKPQANTTSPKETDVGFNVSPKLALDSKQRNGGAFLPFSKERNSCPSPTLRALPDLALASADKEMEDKKFNENNENGISCSRRENNGKVGNVGVAIEQVKGTCNSIDGQTNSNNPTNASQTHRKARRCWSPDLHRRFVNALQMLGGSQVATPKQIRELMKVDGLTNDEVKSHLQKYRLHTRRPSPSPQAPGAPPPQLVVLGGIWVQPEYATAAAAAHNGTPTLYHHPSPHTPTHFCAASPVPQDFYTAQPPPQPSVPPLPPPHHQMHHHSLQNQLHLYKASSQGHNSPDSDLRGAGDRSESIEDGKSESSSWKGESGENGIAERRGLAALREDGEESNGSEITLKF</sequence>
<organism evidence="1 2">
    <name type="scientific">Pistacia integerrima</name>
    <dbReference type="NCBI Taxonomy" id="434235"/>
    <lineage>
        <taxon>Eukaryota</taxon>
        <taxon>Viridiplantae</taxon>
        <taxon>Streptophyta</taxon>
        <taxon>Embryophyta</taxon>
        <taxon>Tracheophyta</taxon>
        <taxon>Spermatophyta</taxon>
        <taxon>Magnoliopsida</taxon>
        <taxon>eudicotyledons</taxon>
        <taxon>Gunneridae</taxon>
        <taxon>Pentapetalae</taxon>
        <taxon>rosids</taxon>
        <taxon>malvids</taxon>
        <taxon>Sapindales</taxon>
        <taxon>Anacardiaceae</taxon>
        <taxon>Pistacia</taxon>
    </lineage>
</organism>
<gene>
    <name evidence="1" type="ORF">Pint_13093</name>
</gene>
<evidence type="ECO:0000313" key="2">
    <source>
        <dbReference type="Proteomes" id="UP001163603"/>
    </source>
</evidence>
<protein>
    <submittedName>
        <fullName evidence="1">Uncharacterized protein</fullName>
    </submittedName>
</protein>